<protein>
    <submittedName>
        <fullName evidence="1">Uncharacterized protein</fullName>
    </submittedName>
</protein>
<name>A0A813JLY9_POLGL</name>
<dbReference type="Proteomes" id="UP000626109">
    <property type="component" value="Unassembled WGS sequence"/>
</dbReference>
<accession>A0A813JLY9</accession>
<dbReference type="EMBL" id="CAJNNW010026010">
    <property type="protein sequence ID" value="CAE8681928.1"/>
    <property type="molecule type" value="Genomic_DNA"/>
</dbReference>
<reference evidence="1" key="1">
    <citation type="submission" date="2021-02" db="EMBL/GenBank/DDBJ databases">
        <authorList>
            <person name="Dougan E. K."/>
            <person name="Rhodes N."/>
            <person name="Thang M."/>
            <person name="Chan C."/>
        </authorList>
    </citation>
    <scope>NUCLEOTIDE SEQUENCE</scope>
</reference>
<comment type="caution">
    <text evidence="1">The sequence shown here is derived from an EMBL/GenBank/DDBJ whole genome shotgun (WGS) entry which is preliminary data.</text>
</comment>
<organism evidence="1 2">
    <name type="scientific">Polarella glacialis</name>
    <name type="common">Dinoflagellate</name>
    <dbReference type="NCBI Taxonomy" id="89957"/>
    <lineage>
        <taxon>Eukaryota</taxon>
        <taxon>Sar</taxon>
        <taxon>Alveolata</taxon>
        <taxon>Dinophyceae</taxon>
        <taxon>Suessiales</taxon>
        <taxon>Suessiaceae</taxon>
        <taxon>Polarella</taxon>
    </lineage>
</organism>
<gene>
    <name evidence="1" type="ORF">PGLA2088_LOCUS22687</name>
</gene>
<evidence type="ECO:0000313" key="2">
    <source>
        <dbReference type="Proteomes" id="UP000626109"/>
    </source>
</evidence>
<evidence type="ECO:0000313" key="1">
    <source>
        <dbReference type="EMBL" id="CAE8681928.1"/>
    </source>
</evidence>
<proteinExistence type="predicted"/>
<dbReference type="AlphaFoldDB" id="A0A813JLY9"/>
<sequence length="133" mass="14461">MKCRRACHYFRGVNLRAVAAEPIASARVHAAGGLAARIRSRCSAEPPAVGTAELASPVVREKLLVARGPRGCEPSGWAARPHRPKMFQSGWAGLQLQVATIFPSRCDLLPVTNILPAQPVHRQLRQRASTRSH</sequence>